<dbReference type="AlphaFoldDB" id="A0A919H2D0"/>
<dbReference type="Pfam" id="PF13302">
    <property type="entry name" value="Acetyltransf_3"/>
    <property type="match status" value="1"/>
</dbReference>
<dbReference type="Proteomes" id="UP000600026">
    <property type="component" value="Unassembled WGS sequence"/>
</dbReference>
<evidence type="ECO:0000313" key="2">
    <source>
        <dbReference type="EMBL" id="GHI88259.1"/>
    </source>
</evidence>
<accession>A0A919H2D0</accession>
<dbReference type="InterPro" id="IPR000182">
    <property type="entry name" value="GNAT_dom"/>
</dbReference>
<dbReference type="PANTHER" id="PTHR43441">
    <property type="entry name" value="RIBOSOMAL-PROTEIN-SERINE ACETYLTRANSFERASE"/>
    <property type="match status" value="1"/>
</dbReference>
<dbReference type="PROSITE" id="PS51186">
    <property type="entry name" value="GNAT"/>
    <property type="match status" value="1"/>
</dbReference>
<protein>
    <recommendedName>
        <fullName evidence="1">N-acetyltransferase domain-containing protein</fullName>
    </recommendedName>
</protein>
<proteinExistence type="predicted"/>
<dbReference type="GO" id="GO:1990189">
    <property type="term" value="F:protein N-terminal-serine acetyltransferase activity"/>
    <property type="evidence" value="ECO:0007669"/>
    <property type="project" value="TreeGrafter"/>
</dbReference>
<evidence type="ECO:0000313" key="3">
    <source>
        <dbReference type="Proteomes" id="UP000600026"/>
    </source>
</evidence>
<evidence type="ECO:0000259" key="1">
    <source>
        <dbReference type="PROSITE" id="PS51186"/>
    </source>
</evidence>
<keyword evidence="3" id="KW-1185">Reference proteome</keyword>
<dbReference type="EMBL" id="BNEE01000006">
    <property type="protein sequence ID" value="GHI88259.1"/>
    <property type="molecule type" value="Genomic_DNA"/>
</dbReference>
<reference evidence="2" key="1">
    <citation type="submission" date="2020-09" db="EMBL/GenBank/DDBJ databases">
        <title>Whole genome shotgun sequence of Streptomyces xanthophaeus NBRC 12829.</title>
        <authorList>
            <person name="Komaki H."/>
            <person name="Tamura T."/>
        </authorList>
    </citation>
    <scope>NUCLEOTIDE SEQUENCE</scope>
    <source>
        <strain evidence="2">NBRC 12829</strain>
    </source>
</reference>
<dbReference type="RefSeq" id="WP_308443100.1">
    <property type="nucleotide sequence ID" value="NZ_BNEE01000006.1"/>
</dbReference>
<feature type="domain" description="N-acetyltransferase" evidence="1">
    <location>
        <begin position="149"/>
        <end position="314"/>
    </location>
</feature>
<dbReference type="PANTHER" id="PTHR43441:SF10">
    <property type="entry name" value="ACETYLTRANSFERASE"/>
    <property type="match status" value="1"/>
</dbReference>
<dbReference type="InterPro" id="IPR051908">
    <property type="entry name" value="Ribosomal_N-acetyltransferase"/>
</dbReference>
<comment type="caution">
    <text evidence="2">The sequence shown here is derived from an EMBL/GenBank/DDBJ whole genome shotgun (WGS) entry which is preliminary data.</text>
</comment>
<dbReference type="InterPro" id="IPR016181">
    <property type="entry name" value="Acyl_CoA_acyltransferase"/>
</dbReference>
<gene>
    <name evidence="2" type="ORF">Sxan_56230</name>
</gene>
<dbReference type="Gene3D" id="3.40.630.30">
    <property type="match status" value="1"/>
</dbReference>
<dbReference type="SUPFAM" id="SSF55729">
    <property type="entry name" value="Acyl-CoA N-acyltransferases (Nat)"/>
    <property type="match status" value="1"/>
</dbReference>
<organism evidence="2 3">
    <name type="scientific">Streptomyces xanthophaeus</name>
    <dbReference type="NCBI Taxonomy" id="67385"/>
    <lineage>
        <taxon>Bacteria</taxon>
        <taxon>Bacillati</taxon>
        <taxon>Actinomycetota</taxon>
        <taxon>Actinomycetes</taxon>
        <taxon>Kitasatosporales</taxon>
        <taxon>Streptomycetaceae</taxon>
        <taxon>Streptomyces</taxon>
    </lineage>
</organism>
<name>A0A919H2D0_9ACTN</name>
<sequence>MEIPAGAAAFEVVRLDPRQGHPYGPISGGASVALWTGAQATETLALLEALPPGERARCFVPTWGLRAHDAELEHLYDVIPCFSCNIVLLTGPAVPEHLDRGHGFDGESEAAKALLARLRAAEEIPAVVPAGRMRDLPQPVLDLPLPGGWLLRPWEPSDAPALIAAGLDPGIRHWNRTGSFTPDRAQQSIARYGRRWAAEKGAAWALAPASGGPAVGLIGLADLDLRGGSGELLYWLLPAGRGAGLMTAATERVTRWAFEELGLHRVRITHSVANPASCAVATKAGYALEGTMRGALLHADGWHDEHLHARLRTD</sequence>
<dbReference type="GO" id="GO:0008999">
    <property type="term" value="F:protein-N-terminal-alanine acetyltransferase activity"/>
    <property type="evidence" value="ECO:0007669"/>
    <property type="project" value="TreeGrafter"/>
</dbReference>
<dbReference type="GO" id="GO:0005737">
    <property type="term" value="C:cytoplasm"/>
    <property type="evidence" value="ECO:0007669"/>
    <property type="project" value="TreeGrafter"/>
</dbReference>